<feature type="compositionally biased region" description="Polar residues" evidence="1">
    <location>
        <begin position="345"/>
        <end position="354"/>
    </location>
</feature>
<gene>
    <name evidence="2" type="ORF">Cgig2_008824</name>
</gene>
<feature type="region of interest" description="Disordered" evidence="1">
    <location>
        <begin position="379"/>
        <end position="398"/>
    </location>
</feature>
<comment type="caution">
    <text evidence="2">The sequence shown here is derived from an EMBL/GenBank/DDBJ whole genome shotgun (WGS) entry which is preliminary data.</text>
</comment>
<feature type="compositionally biased region" description="Polar residues" evidence="1">
    <location>
        <begin position="78"/>
        <end position="106"/>
    </location>
</feature>
<dbReference type="AlphaFoldDB" id="A0A9Q1GNF7"/>
<dbReference type="Proteomes" id="UP001153076">
    <property type="component" value="Unassembled WGS sequence"/>
</dbReference>
<evidence type="ECO:0000256" key="1">
    <source>
        <dbReference type="SAM" id="MobiDB-lite"/>
    </source>
</evidence>
<feature type="region of interest" description="Disordered" evidence="1">
    <location>
        <begin position="66"/>
        <end position="121"/>
    </location>
</feature>
<proteinExistence type="predicted"/>
<keyword evidence="3" id="KW-1185">Reference proteome</keyword>
<dbReference type="PANTHER" id="PTHR36310:SF1">
    <property type="entry name" value="CYCLIN-DEPENDENT PROTEIN KINASE INHIBITOR SMR11"/>
    <property type="match status" value="1"/>
</dbReference>
<organism evidence="2 3">
    <name type="scientific">Carnegiea gigantea</name>
    <dbReference type="NCBI Taxonomy" id="171969"/>
    <lineage>
        <taxon>Eukaryota</taxon>
        <taxon>Viridiplantae</taxon>
        <taxon>Streptophyta</taxon>
        <taxon>Embryophyta</taxon>
        <taxon>Tracheophyta</taxon>
        <taxon>Spermatophyta</taxon>
        <taxon>Magnoliopsida</taxon>
        <taxon>eudicotyledons</taxon>
        <taxon>Gunneridae</taxon>
        <taxon>Pentapetalae</taxon>
        <taxon>Caryophyllales</taxon>
        <taxon>Cactineae</taxon>
        <taxon>Cactaceae</taxon>
        <taxon>Cactoideae</taxon>
        <taxon>Echinocereeae</taxon>
        <taxon>Carnegiea</taxon>
    </lineage>
</organism>
<dbReference type="PANTHER" id="PTHR36310">
    <property type="entry name" value="CYCLIN-DEPENDENT PROTEIN KINASE INHIBITOR SMR11"/>
    <property type="match status" value="1"/>
</dbReference>
<dbReference type="OrthoDB" id="777328at2759"/>
<protein>
    <submittedName>
        <fullName evidence="2">Uncharacterized protein</fullName>
    </submittedName>
</protein>
<reference evidence="2" key="1">
    <citation type="submission" date="2022-04" db="EMBL/GenBank/DDBJ databases">
        <title>Carnegiea gigantea Genome sequencing and assembly v2.</title>
        <authorList>
            <person name="Copetti D."/>
            <person name="Sanderson M.J."/>
            <person name="Burquez A."/>
            <person name="Wojciechowski M.F."/>
        </authorList>
    </citation>
    <scope>NUCLEOTIDE SEQUENCE</scope>
    <source>
        <strain evidence="2">SGP5-SGP5p</strain>
        <tissue evidence="2">Aerial part</tissue>
    </source>
</reference>
<feature type="region of interest" description="Disordered" evidence="1">
    <location>
        <begin position="334"/>
        <end position="354"/>
    </location>
</feature>
<dbReference type="EMBL" id="JAKOGI010001816">
    <property type="protein sequence ID" value="KAJ8423956.1"/>
    <property type="molecule type" value="Genomic_DNA"/>
</dbReference>
<sequence>MVGVDAPVNPEKPSGRDCLCALSSKSNGEVPVEPHDSNLSFQSHHSELPGVLVDFGKCNGKLAALRPITPNPCRENGDSVSMTNSPLSSESPKSLNVDGFNSTESDGTVGLGQHNSPRTPKDGVFDPFAPGPEEMPLAPMCKRLVKKSQKIVARRLDFLDDDDDDVGGDDSSKSGEEGKELEILLEKTILDAVYGTLLKAIVLKQTEDLIAENSPSESESLLAAPTSPPPSLTWIAETCPGAPMKAMAGKSRNIDPGLCRKLEKLRFLFLLTYFAFVDPQKCKKPYHKLTIRAGNHMLLENTQQVNPPGDPGLGRHGDLPDHYISNERRQTQVCKPANLEGEVRPQSSRPLGRNQTGIELSLSHLVALCLCSGKCSMERNGEGDKKQRYAGSHANCQE</sequence>
<evidence type="ECO:0000313" key="3">
    <source>
        <dbReference type="Proteomes" id="UP001153076"/>
    </source>
</evidence>
<evidence type="ECO:0000313" key="2">
    <source>
        <dbReference type="EMBL" id="KAJ8423956.1"/>
    </source>
</evidence>
<accession>A0A9Q1GNF7</accession>
<dbReference type="InterPro" id="IPR038971">
    <property type="entry name" value="SMR11/SMR16"/>
</dbReference>
<name>A0A9Q1GNF7_9CARY</name>